<comment type="caution">
    <text evidence="1">The sequence shown here is derived from an EMBL/GenBank/DDBJ whole genome shotgun (WGS) entry which is preliminary data.</text>
</comment>
<reference evidence="1 2" key="1">
    <citation type="submission" date="2023-02" db="EMBL/GenBank/DDBJ databases">
        <title>LHISI_Scaffold_Assembly.</title>
        <authorList>
            <person name="Stuart O.P."/>
            <person name="Cleave R."/>
            <person name="Magrath M.J.L."/>
            <person name="Mikheyev A.S."/>
        </authorList>
    </citation>
    <scope>NUCLEOTIDE SEQUENCE [LARGE SCALE GENOMIC DNA]</scope>
    <source>
        <strain evidence="1">Daus_M_001</strain>
        <tissue evidence="1">Leg muscle</tissue>
    </source>
</reference>
<sequence>MSGLYKEIVDLCARDALEQKLQDVKVSSLQGKLALVIKELAVRVGSTRNCASGNASQGNVSSYESLLYNQLKEGQPNSPENLGEALVDVMFQEKAEENTALSERLDVFTAEQPIYARGLHTPKYGTLHT</sequence>
<evidence type="ECO:0000313" key="2">
    <source>
        <dbReference type="Proteomes" id="UP001159363"/>
    </source>
</evidence>
<keyword evidence="2" id="KW-1185">Reference proteome</keyword>
<dbReference type="Proteomes" id="UP001159363">
    <property type="component" value="Chromosome 12"/>
</dbReference>
<gene>
    <name evidence="1" type="ORF">PR048_028656</name>
</gene>
<protein>
    <submittedName>
        <fullName evidence="1">Uncharacterized protein</fullName>
    </submittedName>
</protein>
<evidence type="ECO:0000313" key="1">
    <source>
        <dbReference type="EMBL" id="KAJ8869663.1"/>
    </source>
</evidence>
<name>A0ABQ9GB65_9NEOP</name>
<organism evidence="1 2">
    <name type="scientific">Dryococelus australis</name>
    <dbReference type="NCBI Taxonomy" id="614101"/>
    <lineage>
        <taxon>Eukaryota</taxon>
        <taxon>Metazoa</taxon>
        <taxon>Ecdysozoa</taxon>
        <taxon>Arthropoda</taxon>
        <taxon>Hexapoda</taxon>
        <taxon>Insecta</taxon>
        <taxon>Pterygota</taxon>
        <taxon>Neoptera</taxon>
        <taxon>Polyneoptera</taxon>
        <taxon>Phasmatodea</taxon>
        <taxon>Verophasmatodea</taxon>
        <taxon>Anareolatae</taxon>
        <taxon>Phasmatidae</taxon>
        <taxon>Eurycanthinae</taxon>
        <taxon>Dryococelus</taxon>
    </lineage>
</organism>
<dbReference type="EMBL" id="JARBHB010000013">
    <property type="protein sequence ID" value="KAJ8869663.1"/>
    <property type="molecule type" value="Genomic_DNA"/>
</dbReference>
<proteinExistence type="predicted"/>
<accession>A0ABQ9GB65</accession>